<dbReference type="InterPro" id="IPR018097">
    <property type="entry name" value="EGF_Ca-bd_CS"/>
</dbReference>
<evidence type="ECO:0000256" key="8">
    <source>
        <dbReference type="ARBA" id="ARBA00022729"/>
    </source>
</evidence>
<evidence type="ECO:0000259" key="22">
    <source>
        <dbReference type="PROSITE" id="PS01180"/>
    </source>
</evidence>
<evidence type="ECO:0000256" key="5">
    <source>
        <dbReference type="ARBA" id="ARBA00022659"/>
    </source>
</evidence>
<dbReference type="CDD" id="cd00033">
    <property type="entry name" value="CCP"/>
    <property type="match status" value="2"/>
</dbReference>
<dbReference type="InterPro" id="IPR033116">
    <property type="entry name" value="TRYPSIN_SER"/>
</dbReference>
<keyword evidence="7 18" id="KW-0479">Metal-binding</keyword>
<reference evidence="25" key="1">
    <citation type="submission" date="2025-08" db="UniProtKB">
        <authorList>
            <consortium name="Ensembl"/>
        </authorList>
    </citation>
    <scope>IDENTIFICATION</scope>
</reference>
<reference evidence="25" key="2">
    <citation type="submission" date="2025-09" db="UniProtKB">
        <authorList>
            <consortium name="Ensembl"/>
        </authorList>
    </citation>
    <scope>IDENTIFICATION</scope>
</reference>
<dbReference type="FunFam" id="2.40.10.10:FF:000068">
    <property type="entry name" value="transmembrane protease serine 2"/>
    <property type="match status" value="1"/>
</dbReference>
<dbReference type="FunFam" id="2.40.10.10:FF:000062">
    <property type="entry name" value="mannan-binding lectin serine protease 1 isoform X1"/>
    <property type="match status" value="1"/>
</dbReference>
<feature type="binding site" evidence="18">
    <location>
        <position position="129"/>
    </location>
    <ligand>
        <name>Ca(2+)</name>
        <dbReference type="ChEBI" id="CHEBI:29108"/>
        <label>1</label>
    </ligand>
</feature>
<feature type="active site" description="Charge relay system" evidence="15">
    <location>
        <position position="553"/>
    </location>
</feature>
<evidence type="ECO:0000259" key="24">
    <source>
        <dbReference type="PROSITE" id="PS50923"/>
    </source>
</evidence>
<feature type="disulfide bond" evidence="16">
    <location>
        <begin position="174"/>
        <end position="187"/>
    </location>
</feature>
<dbReference type="InterPro" id="IPR035914">
    <property type="entry name" value="Sperma_CUB_dom_sf"/>
</dbReference>
<dbReference type="PANTHER" id="PTHR24255:SF13">
    <property type="entry name" value="MANNAN-BINDING LECTIN SERINE PROTEASE 1"/>
    <property type="match status" value="1"/>
</dbReference>
<evidence type="ECO:0000256" key="17">
    <source>
        <dbReference type="PIRSR" id="PIRSR001155-3"/>
    </source>
</evidence>
<feature type="disulfide bond" evidence="16">
    <location>
        <begin position="403"/>
        <end position="432"/>
    </location>
</feature>
<dbReference type="CDD" id="cd00041">
    <property type="entry name" value="CUB"/>
    <property type="match status" value="2"/>
</dbReference>
<accession>A0A3Q3WT94</accession>
<dbReference type="Proteomes" id="UP000261620">
    <property type="component" value="Unplaced"/>
</dbReference>
<keyword evidence="3" id="KW-0245">EGF-like domain</keyword>
<feature type="binding site" evidence="18">
    <location>
        <position position="165"/>
    </location>
    <ligand>
        <name>Ca(2+)</name>
        <dbReference type="ChEBI" id="CHEBI:29108"/>
        <label>2</label>
    </ligand>
</feature>
<feature type="disulfide bond" evidence="16">
    <location>
        <begin position="373"/>
        <end position="414"/>
    </location>
</feature>
<dbReference type="CDD" id="cd00054">
    <property type="entry name" value="EGF_CA"/>
    <property type="match status" value="1"/>
</dbReference>
<dbReference type="SMART" id="SM00042">
    <property type="entry name" value="CUB"/>
    <property type="match status" value="2"/>
</dbReference>
<dbReference type="SUPFAM" id="SSF50494">
    <property type="entry name" value="Trypsin-like serine proteases"/>
    <property type="match status" value="1"/>
</dbReference>
<dbReference type="PROSITE" id="PS01187">
    <property type="entry name" value="EGF_CA"/>
    <property type="match status" value="1"/>
</dbReference>
<dbReference type="FunFam" id="2.10.25.10:FF:000059">
    <property type="entry name" value="Mannan-binding lectin serine protease 1"/>
    <property type="match status" value="1"/>
</dbReference>
<dbReference type="PROSITE" id="PS01186">
    <property type="entry name" value="EGF_2"/>
    <property type="match status" value="1"/>
</dbReference>
<comment type="caution">
    <text evidence="20">Lacks conserved residue(s) required for the propagation of feature annotation.</text>
</comment>
<dbReference type="SMART" id="SM00020">
    <property type="entry name" value="Tryp_SPc"/>
    <property type="match status" value="1"/>
</dbReference>
<keyword evidence="4" id="KW-0399">Innate immunity</keyword>
<dbReference type="GO" id="GO:0045087">
    <property type="term" value="P:innate immune response"/>
    <property type="evidence" value="ECO:0007669"/>
    <property type="project" value="UniProtKB-KW"/>
</dbReference>
<keyword evidence="8 21" id="KW-0732">Signal</keyword>
<feature type="disulfide bond" evidence="16">
    <location>
        <begin position="335"/>
        <end position="368"/>
    </location>
</feature>
<keyword evidence="12" id="KW-0391">Immunity</keyword>
<feature type="binding site" evidence="18">
    <location>
        <position position="290"/>
    </location>
    <ligand>
        <name>Ca(2+)</name>
        <dbReference type="ChEBI" id="CHEBI:29108"/>
        <label>3</label>
    </ligand>
</feature>
<feature type="disulfide bond" evidence="16">
    <location>
        <begin position="672"/>
        <end position="704"/>
    </location>
</feature>
<feature type="modified residue" description="(3R)-3-hydroxyasparagine" evidence="17">
    <location>
        <position position="165"/>
    </location>
</feature>
<dbReference type="PROSITE" id="PS50240">
    <property type="entry name" value="TRYPSIN_DOM"/>
    <property type="match status" value="1"/>
</dbReference>
<keyword evidence="6" id="KW-0645">Protease</keyword>
<keyword evidence="18" id="KW-0106">Calcium</keyword>
<dbReference type="PROSITE" id="PS50923">
    <property type="entry name" value="SUSHI"/>
    <property type="match status" value="2"/>
</dbReference>
<dbReference type="GO" id="GO:0006508">
    <property type="term" value="P:proteolysis"/>
    <property type="evidence" value="ECO:0007669"/>
    <property type="project" value="UniProtKB-KW"/>
</dbReference>
<dbReference type="InterPro" id="IPR001881">
    <property type="entry name" value="EGF-like_Ca-bd_dom"/>
</dbReference>
<feature type="binding site" evidence="18">
    <location>
        <position position="241"/>
    </location>
    <ligand>
        <name>Ca(2+)</name>
        <dbReference type="ChEBI" id="CHEBI:29108"/>
        <label>3</label>
    </ligand>
</feature>
<feature type="active site" description="Charge relay system" evidence="15">
    <location>
        <position position="497"/>
    </location>
</feature>
<dbReference type="Pfam" id="PF00084">
    <property type="entry name" value="Sushi"/>
    <property type="match status" value="1"/>
</dbReference>
<keyword evidence="17" id="KW-0597">Phosphoprotein</keyword>
<feature type="binding site" evidence="18">
    <location>
        <position position="288"/>
    </location>
    <ligand>
        <name>Ca(2+)</name>
        <dbReference type="ChEBI" id="CHEBI:29108"/>
        <label>3</label>
    </ligand>
</feature>
<dbReference type="CDD" id="cd00190">
    <property type="entry name" value="Tryp_SPc"/>
    <property type="match status" value="1"/>
</dbReference>
<dbReference type="InterPro" id="IPR009003">
    <property type="entry name" value="Peptidase_S1_PA"/>
</dbReference>
<dbReference type="GO" id="GO:0005509">
    <property type="term" value="F:calcium ion binding"/>
    <property type="evidence" value="ECO:0007669"/>
    <property type="project" value="InterPro"/>
</dbReference>
<keyword evidence="26" id="KW-1185">Reference proteome</keyword>
<keyword evidence="13 16" id="KW-1015">Disulfide bond</keyword>
<evidence type="ECO:0000259" key="23">
    <source>
        <dbReference type="PROSITE" id="PS50240"/>
    </source>
</evidence>
<dbReference type="SUPFAM" id="SSF57535">
    <property type="entry name" value="Complement control module/SCR domain"/>
    <property type="match status" value="2"/>
</dbReference>
<evidence type="ECO:0000256" key="21">
    <source>
        <dbReference type="SAM" id="SignalP"/>
    </source>
</evidence>
<dbReference type="Pfam" id="PF07645">
    <property type="entry name" value="EGF_CA"/>
    <property type="match status" value="1"/>
</dbReference>
<dbReference type="Gene3D" id="2.10.25.10">
    <property type="entry name" value="Laminin"/>
    <property type="match status" value="1"/>
</dbReference>
<dbReference type="Ensembl" id="ENSMMOT00000012639.1">
    <property type="protein sequence ID" value="ENSMMOP00000012434.1"/>
    <property type="gene ID" value="ENSMMOG00000009559.1"/>
</dbReference>
<dbReference type="SMART" id="SM00181">
    <property type="entry name" value="EGF"/>
    <property type="match status" value="1"/>
</dbReference>
<feature type="binding site" evidence="18">
    <location>
        <position position="82"/>
    </location>
    <ligand>
        <name>Ca(2+)</name>
        <dbReference type="ChEBI" id="CHEBI:29108"/>
        <label>1</label>
    </ligand>
</feature>
<dbReference type="PANTHER" id="PTHR24255">
    <property type="entry name" value="COMPLEMENT COMPONENT 1, S SUBCOMPONENT-RELATED"/>
    <property type="match status" value="1"/>
</dbReference>
<feature type="binding site" evidence="18">
    <location>
        <position position="148"/>
    </location>
    <ligand>
        <name>Ca(2+)</name>
        <dbReference type="ChEBI" id="CHEBI:29108"/>
        <label>2</label>
    </ligand>
</feature>
<keyword evidence="10" id="KW-0378">Hydrolase</keyword>
<evidence type="ECO:0000256" key="19">
    <source>
        <dbReference type="PROSITE-ProRule" id="PRU00059"/>
    </source>
</evidence>
<feature type="binding site" evidence="18">
    <location>
        <position position="74"/>
    </location>
    <ligand>
        <name>Ca(2+)</name>
        <dbReference type="ChEBI" id="CHEBI:29108"/>
        <label>1</label>
    </ligand>
</feature>
<dbReference type="Pfam" id="PF00431">
    <property type="entry name" value="CUB"/>
    <property type="match status" value="2"/>
</dbReference>
<evidence type="ECO:0000256" key="15">
    <source>
        <dbReference type="PIRSR" id="PIRSR001155-1"/>
    </source>
</evidence>
<feature type="disulfide bond" evidence="16">
    <location>
        <begin position="642"/>
        <end position="661"/>
    </location>
</feature>
<keyword evidence="2" id="KW-0964">Secreted</keyword>
<dbReference type="Gene3D" id="2.10.70.10">
    <property type="entry name" value="Complement Module, domain 1"/>
    <property type="match status" value="2"/>
</dbReference>
<dbReference type="InterPro" id="IPR001314">
    <property type="entry name" value="Peptidase_S1A"/>
</dbReference>
<evidence type="ECO:0000256" key="14">
    <source>
        <dbReference type="ARBA" id="ARBA00023278"/>
    </source>
</evidence>
<dbReference type="PIRSF" id="PIRSF001155">
    <property type="entry name" value="C1r_C1s_MASP"/>
    <property type="match status" value="1"/>
</dbReference>
<dbReference type="InterPro" id="IPR049883">
    <property type="entry name" value="NOTCH1_EGF-like"/>
</dbReference>
<organism evidence="25 26">
    <name type="scientific">Mola mola</name>
    <name type="common">Ocean sunfish</name>
    <name type="synonym">Tetraodon mola</name>
    <dbReference type="NCBI Taxonomy" id="94237"/>
    <lineage>
        <taxon>Eukaryota</taxon>
        <taxon>Metazoa</taxon>
        <taxon>Chordata</taxon>
        <taxon>Craniata</taxon>
        <taxon>Vertebrata</taxon>
        <taxon>Euteleostomi</taxon>
        <taxon>Actinopterygii</taxon>
        <taxon>Neopterygii</taxon>
        <taxon>Teleostei</taxon>
        <taxon>Neoteleostei</taxon>
        <taxon>Acanthomorphata</taxon>
        <taxon>Eupercaria</taxon>
        <taxon>Tetraodontiformes</taxon>
        <taxon>Molidae</taxon>
        <taxon>Mola</taxon>
    </lineage>
</organism>
<dbReference type="InterPro" id="IPR024175">
    <property type="entry name" value="Pept_S1A_C1r/C1S/mannan-bd"/>
</dbReference>
<feature type="disulfide bond" evidence="16">
    <location>
        <begin position="159"/>
        <end position="172"/>
    </location>
</feature>
<dbReference type="InterPro" id="IPR001254">
    <property type="entry name" value="Trypsin_dom"/>
</dbReference>
<evidence type="ECO:0000256" key="13">
    <source>
        <dbReference type="ARBA" id="ARBA00023157"/>
    </source>
</evidence>
<dbReference type="PROSITE" id="PS00135">
    <property type="entry name" value="TRYPSIN_SER"/>
    <property type="match status" value="1"/>
</dbReference>
<feature type="modified residue" description="Phosphoserine; by CK2" evidence="17">
    <location>
        <position position="204"/>
    </location>
</feature>
<dbReference type="GO" id="GO:0005615">
    <property type="term" value="C:extracellular space"/>
    <property type="evidence" value="ECO:0007669"/>
    <property type="project" value="TreeGrafter"/>
</dbReference>
<evidence type="ECO:0000256" key="6">
    <source>
        <dbReference type="ARBA" id="ARBA00022670"/>
    </source>
</evidence>
<feature type="signal peptide" evidence="21">
    <location>
        <begin position="1"/>
        <end position="25"/>
    </location>
</feature>
<dbReference type="GO" id="GO:0004252">
    <property type="term" value="F:serine-type endopeptidase activity"/>
    <property type="evidence" value="ECO:0007669"/>
    <property type="project" value="InterPro"/>
</dbReference>
<dbReference type="InterPro" id="IPR000436">
    <property type="entry name" value="Sushi_SCR_CCP_dom"/>
</dbReference>
<dbReference type="Gene3D" id="2.40.10.10">
    <property type="entry name" value="Trypsin-like serine proteases"/>
    <property type="match status" value="2"/>
</dbReference>
<evidence type="ECO:0000256" key="20">
    <source>
        <dbReference type="PROSITE-ProRule" id="PRU00302"/>
    </source>
</evidence>
<protein>
    <submittedName>
        <fullName evidence="25">Uncharacterized protein</fullName>
    </submittedName>
</protein>
<evidence type="ECO:0000313" key="25">
    <source>
        <dbReference type="Ensembl" id="ENSMMOP00000012434.1"/>
    </source>
</evidence>
<feature type="binding site" evidence="18">
    <location>
        <position position="166"/>
    </location>
    <ligand>
        <name>Ca(2+)</name>
        <dbReference type="ChEBI" id="CHEBI:29108"/>
        <label>2</label>
    </ligand>
</feature>
<dbReference type="SUPFAM" id="SSF49854">
    <property type="entry name" value="Spermadhesin, CUB domain"/>
    <property type="match status" value="2"/>
</dbReference>
<keyword evidence="11" id="KW-0720">Serine protease</keyword>
<feature type="disulfide bond" evidence="16">
    <location>
        <begin position="307"/>
        <end position="355"/>
    </location>
</feature>
<comment type="PTM">
    <text evidence="17">The iron and 2-oxoglutarate dependent 3-hydroxylation of aspartate and asparagine is (R) stereospecific within EGF domains.</text>
</comment>
<feature type="binding site" evidence="18">
    <location>
        <position position="145"/>
    </location>
    <ligand>
        <name>Ca(2+)</name>
        <dbReference type="ChEBI" id="CHEBI:29108"/>
        <label>2</label>
    </ligand>
</feature>
<dbReference type="Gene3D" id="2.60.120.290">
    <property type="entry name" value="Spermadhesin, CUB domain"/>
    <property type="match status" value="2"/>
</dbReference>
<feature type="domain" description="Peptidase S1" evidence="23">
    <location>
        <begin position="450"/>
        <end position="728"/>
    </location>
</feature>
<evidence type="ECO:0000256" key="1">
    <source>
        <dbReference type="ARBA" id="ARBA00004613"/>
    </source>
</evidence>
<feature type="domain" description="Sushi" evidence="24">
    <location>
        <begin position="305"/>
        <end position="370"/>
    </location>
</feature>
<feature type="binding site" evidence="18">
    <location>
        <position position="146"/>
    </location>
    <ligand>
        <name>Ca(2+)</name>
        <dbReference type="ChEBI" id="CHEBI:29108"/>
        <label>2</label>
    </ligand>
</feature>
<feature type="domain" description="CUB" evidence="22">
    <location>
        <begin position="191"/>
        <end position="303"/>
    </location>
</feature>
<dbReference type="Pfam" id="PF00089">
    <property type="entry name" value="Trypsin"/>
    <property type="match status" value="1"/>
</dbReference>
<dbReference type="InterPro" id="IPR000742">
    <property type="entry name" value="EGF"/>
</dbReference>
<feature type="domain" description="CUB" evidence="22">
    <location>
        <begin position="23"/>
        <end position="144"/>
    </location>
</feature>
<evidence type="ECO:0000256" key="18">
    <source>
        <dbReference type="PIRSR" id="PIRSR001155-4"/>
    </source>
</evidence>
<dbReference type="InterPro" id="IPR035976">
    <property type="entry name" value="Sushi/SCR/CCP_sf"/>
</dbReference>
<dbReference type="STRING" id="94237.ENSMMOP00000012434"/>
<name>A0A3Q3WT94_MOLML</name>
<dbReference type="InterPro" id="IPR043504">
    <property type="entry name" value="Peptidase_S1_PA_chymotrypsin"/>
</dbReference>
<feature type="chain" id="PRO_5018676413" evidence="21">
    <location>
        <begin position="26"/>
        <end position="737"/>
    </location>
</feature>
<dbReference type="PRINTS" id="PR00722">
    <property type="entry name" value="CHYMOTRYPSIN"/>
</dbReference>
<dbReference type="AlphaFoldDB" id="A0A3Q3WT94"/>
<evidence type="ECO:0000313" key="26">
    <source>
        <dbReference type="Proteomes" id="UP000261620"/>
    </source>
</evidence>
<evidence type="ECO:0000256" key="12">
    <source>
        <dbReference type="ARBA" id="ARBA00022859"/>
    </source>
</evidence>
<comment type="subcellular location">
    <subcellularLocation>
        <location evidence="1">Secreted</location>
    </subcellularLocation>
</comment>
<evidence type="ECO:0000256" key="2">
    <source>
        <dbReference type="ARBA" id="ARBA00022525"/>
    </source>
</evidence>
<feature type="binding site" evidence="18">
    <location>
        <position position="127"/>
    </location>
    <ligand>
        <name>Ca(2+)</name>
        <dbReference type="ChEBI" id="CHEBI:29108"/>
        <label>1</label>
    </ligand>
</feature>
<evidence type="ECO:0000256" key="11">
    <source>
        <dbReference type="ARBA" id="ARBA00022825"/>
    </source>
</evidence>
<feature type="binding site" evidence="18">
    <location>
        <position position="169"/>
    </location>
    <ligand>
        <name>Ca(2+)</name>
        <dbReference type="ChEBI" id="CHEBI:29108"/>
        <label>2</label>
    </ligand>
</feature>
<feature type="disulfide bond" evidence="16">
    <location>
        <begin position="149"/>
        <end position="163"/>
    </location>
</feature>
<dbReference type="SUPFAM" id="SSF57196">
    <property type="entry name" value="EGF/Laminin"/>
    <property type="match status" value="1"/>
</dbReference>
<keyword evidence="5 20" id="KW-0768">Sushi</keyword>
<dbReference type="OMA" id="QHWVAQG"/>
<evidence type="ECO:0000256" key="4">
    <source>
        <dbReference type="ARBA" id="ARBA00022588"/>
    </source>
</evidence>
<evidence type="ECO:0000256" key="7">
    <source>
        <dbReference type="ARBA" id="ARBA00022723"/>
    </source>
</evidence>
<dbReference type="GO" id="GO:0006956">
    <property type="term" value="P:complement activation"/>
    <property type="evidence" value="ECO:0007669"/>
    <property type="project" value="InterPro"/>
</dbReference>
<feature type="disulfide bond" evidence="16">
    <location>
        <begin position="79"/>
        <end position="97"/>
    </location>
</feature>
<dbReference type="FunFam" id="2.60.120.290:FF:000006">
    <property type="entry name" value="Mannan-binding lectin serine protease 1"/>
    <property type="match status" value="1"/>
</dbReference>
<evidence type="ECO:0000256" key="16">
    <source>
        <dbReference type="PIRSR" id="PIRSR001155-2"/>
    </source>
</evidence>
<proteinExistence type="predicted"/>
<evidence type="ECO:0000256" key="9">
    <source>
        <dbReference type="ARBA" id="ARBA00022737"/>
    </source>
</evidence>
<feature type="domain" description="Sushi" evidence="24">
    <location>
        <begin position="371"/>
        <end position="434"/>
    </location>
</feature>
<dbReference type="FunFam" id="2.60.120.290:FF:000012">
    <property type="entry name" value="mannan-binding lectin serine protease 1 isoform X1"/>
    <property type="match status" value="1"/>
</dbReference>
<dbReference type="InterPro" id="IPR000859">
    <property type="entry name" value="CUB_dom"/>
</dbReference>
<sequence length="737" mass="81054">CSVTSAPSTSDPFLLLLLSAQLGGARLLAPSDSYGSLQSPNFPEPYPPETQLCWNLSVPDGFRIKLYFSHFHLEPSYLCEYDYVKVEAEGEVLALFCGREETDTEAVPARQVITSPRNSLSVVFTSDFSDEERYSGFMAHHSAVDVDECSDGADEDLLCDHFCHNYIGGYYCSCRYGYLLHSDNHTCRVECSDGVFRERSGVLSSVDFPSPYPKSSDCVYRIEVELGFRLRLQFDPRFDVEDHPDVSCPYDKVKITAGSREFGPFCGDRSPGEIQTDSNVVTIRFHSDNSGENLGWRITYTSTGSQCLVPETSPHALLNPVQSEYSFKDHVLVSCELGYRLLKDGQILDQYQLECQTDGSWSRSPPRCQAVDCGSPKVVAMADVVFGSHDNSTAFGSTVHYICREDARNSSYTCGPTGDWISSESGTGLPSCLPACGRPSRALPPQVKRIVGGRSAEPGLFPWQVLLSVEDQSRVPEDRWFGSGALLSESWVLTAAHVLRSQRRDTSVVPVAAEHVKVFLGLHDARDKRSATNCSVDKIVLHPNFQSDNYNNDIALLRLSQRVEFSPLVQPVCLPPPHCQVGTDEPPSPLPNSLGVVAGWGISNLNASWSPTGGPPTLSSDPGMTSDLLQYVKLPVVSQDECQASYASRSISYNITDNMFCAGFFEGGRDTCLGDSGGAFVMEDGVSQRWAVFGLVSWGGPEDCGSQRVYGVYTRVARYVEWIEAQLHAAPQWPDTD</sequence>
<feature type="disulfide bond" evidence="16 19">
    <location>
        <begin position="191"/>
        <end position="218"/>
    </location>
</feature>
<feature type="disulfide bond" description="Interchain (between heavy and light chains)" evidence="16">
    <location>
        <begin position="436"/>
        <end position="573"/>
    </location>
</feature>
<dbReference type="SMART" id="SM00032">
    <property type="entry name" value="CCP"/>
    <property type="match status" value="2"/>
</dbReference>
<keyword evidence="14 17" id="KW-0379">Hydroxylation</keyword>
<feature type="active site" description="Charge relay system" evidence="15">
    <location>
        <position position="676"/>
    </location>
</feature>
<dbReference type="PROSITE" id="PS01180">
    <property type="entry name" value="CUB"/>
    <property type="match status" value="2"/>
</dbReference>
<evidence type="ECO:0000256" key="3">
    <source>
        <dbReference type="ARBA" id="ARBA00022536"/>
    </source>
</evidence>
<keyword evidence="9" id="KW-0677">Repeat</keyword>
<feature type="disulfide bond" evidence="16">
    <location>
        <begin position="248"/>
        <end position="266"/>
    </location>
</feature>
<dbReference type="SMART" id="SM00179">
    <property type="entry name" value="EGF_CA"/>
    <property type="match status" value="1"/>
</dbReference>
<evidence type="ECO:0000256" key="10">
    <source>
        <dbReference type="ARBA" id="ARBA00022801"/>
    </source>
</evidence>
<feature type="binding site" evidence="18">
    <location>
        <position position="251"/>
    </location>
    <ligand>
        <name>Ca(2+)</name>
        <dbReference type="ChEBI" id="CHEBI:29108"/>
        <label>3</label>
    </ligand>
</feature>